<organism evidence="1 2">
    <name type="scientific">Violaceomyces palustris</name>
    <dbReference type="NCBI Taxonomy" id="1673888"/>
    <lineage>
        <taxon>Eukaryota</taxon>
        <taxon>Fungi</taxon>
        <taxon>Dikarya</taxon>
        <taxon>Basidiomycota</taxon>
        <taxon>Ustilaginomycotina</taxon>
        <taxon>Ustilaginomycetes</taxon>
        <taxon>Violaceomycetales</taxon>
        <taxon>Violaceomycetaceae</taxon>
        <taxon>Violaceomyces</taxon>
    </lineage>
</organism>
<evidence type="ECO:0000313" key="1">
    <source>
        <dbReference type="EMBL" id="PWN47185.1"/>
    </source>
</evidence>
<feature type="non-terminal residue" evidence="1">
    <location>
        <position position="1"/>
    </location>
</feature>
<dbReference type="EMBL" id="KZ820511">
    <property type="protein sequence ID" value="PWN47185.1"/>
    <property type="molecule type" value="Genomic_DNA"/>
</dbReference>
<reference evidence="1 2" key="1">
    <citation type="journal article" date="2018" name="Mol. Biol. Evol.">
        <title>Broad Genomic Sampling Reveals a Smut Pathogenic Ancestry of the Fungal Clade Ustilaginomycotina.</title>
        <authorList>
            <person name="Kijpornyongpan T."/>
            <person name="Mondo S.J."/>
            <person name="Barry K."/>
            <person name="Sandor L."/>
            <person name="Lee J."/>
            <person name="Lipzen A."/>
            <person name="Pangilinan J."/>
            <person name="LaButti K."/>
            <person name="Hainaut M."/>
            <person name="Henrissat B."/>
            <person name="Grigoriev I.V."/>
            <person name="Spatafora J.W."/>
            <person name="Aime M.C."/>
        </authorList>
    </citation>
    <scope>NUCLEOTIDE SEQUENCE [LARGE SCALE GENOMIC DNA]</scope>
    <source>
        <strain evidence="1 2">SA 807</strain>
    </source>
</reference>
<protein>
    <submittedName>
        <fullName evidence="1">Uncharacterized protein</fullName>
    </submittedName>
</protein>
<gene>
    <name evidence="1" type="ORF">IE53DRAFT_413211</name>
</gene>
<proteinExistence type="predicted"/>
<sequence>GGRGRGRVRNEWFLFRALPASGFSSPRPVPSSSFWCFPRLHRRRFKEGGNGASVDATRDQHVTAVDGQLLRGDGSGVDRSDHPGQPFPRHVRGSHRGERLQHGRCPGGRQDGEDDRRLAGAVQTLHGRRFHLQEGERLLRRERRQVSRALLRHRRRRIRHQNQRGEDAQGGRRPVRTAWRTARTS</sequence>
<keyword evidence="2" id="KW-1185">Reference proteome</keyword>
<dbReference type="Proteomes" id="UP000245626">
    <property type="component" value="Unassembled WGS sequence"/>
</dbReference>
<name>A0ACD0NMY2_9BASI</name>
<evidence type="ECO:0000313" key="2">
    <source>
        <dbReference type="Proteomes" id="UP000245626"/>
    </source>
</evidence>
<accession>A0ACD0NMY2</accession>